<evidence type="ECO:0000256" key="8">
    <source>
        <dbReference type="ARBA" id="ARBA00022989"/>
    </source>
</evidence>
<proteinExistence type="inferred from homology"/>
<evidence type="ECO:0000313" key="15">
    <source>
        <dbReference type="EMBL" id="AVT50700.1"/>
    </source>
</evidence>
<evidence type="ECO:0000256" key="2">
    <source>
        <dbReference type="ARBA" id="ARBA00022562"/>
    </source>
</evidence>
<evidence type="ECO:0000256" key="3">
    <source>
        <dbReference type="ARBA" id="ARBA00022692"/>
    </source>
</evidence>
<keyword evidence="12" id="KW-0325">Glycoprotein</keyword>
<dbReference type="Pfam" id="PF01528">
    <property type="entry name" value="Herpes_glycop"/>
    <property type="match status" value="1"/>
</dbReference>
<keyword evidence="11" id="KW-1015">Disulfide bond</keyword>
<sequence>MTSPARAGAARWRLWLAQVGAFAALALLLLVTLIGAASPGAGLPCFYAAVVDYGPRNLSADGGAWARRELGERHPALFLETPTTAAFSAYTALVLLAVAAFDVAAAVVIRRESPGALAAAHHMNALATLATPPGALLLGALAAWALQAAVLLLSHKLMVLAAATYLAHAGAVVAFAGLFCTAGLPGAEYAQAVRALRGTSPRAHRLLGPGRAVMINLVGGMLALVVGTAPLMLGQLLGAGLGLSLAQTVTAGVTVFCLAAALLLALSELVLARYAQVLPGPAFGTLVAASCIAVAAHDYFRQLRGVVRAQAPGLPLGVRLALAGVALLAVGMLVLRLVRACLHHRRKGSAFYGHVSAAREQAVRYIARVRGGRGPARLGGAAGGDAEALLARDAASDDDEDALYEAGGRPAPHPYR</sequence>
<evidence type="ECO:0000256" key="10">
    <source>
        <dbReference type="ARBA" id="ARBA00023136"/>
    </source>
</evidence>
<keyword evidence="4" id="KW-1040">Host Golgi apparatus</keyword>
<protein>
    <submittedName>
        <fullName evidence="15">Envelope glycoprotein M</fullName>
    </submittedName>
</protein>
<keyword evidence="16" id="KW-1185">Reference proteome</keyword>
<dbReference type="GeneID" id="80532033"/>
<feature type="transmembrane region" description="Helical" evidence="14">
    <location>
        <begin position="278"/>
        <end position="296"/>
    </location>
</feature>
<evidence type="ECO:0000256" key="5">
    <source>
        <dbReference type="ARBA" id="ARBA00022844"/>
    </source>
</evidence>
<feature type="transmembrane region" description="Helical" evidence="14">
    <location>
        <begin position="316"/>
        <end position="338"/>
    </location>
</feature>
<gene>
    <name evidence="15" type="primary">UL10</name>
</gene>
<keyword evidence="2" id="KW-1048">Host nucleus</keyword>
<dbReference type="RefSeq" id="YP_010795016.1">
    <property type="nucleotide sequence ID" value="NC_075564.1"/>
</dbReference>
<evidence type="ECO:0000313" key="16">
    <source>
        <dbReference type="Proteomes" id="UP000325841"/>
    </source>
</evidence>
<dbReference type="PRINTS" id="PR00333">
    <property type="entry name" value="HSVINTEGRLMP"/>
</dbReference>
<feature type="transmembrane region" description="Helical" evidence="14">
    <location>
        <begin position="212"/>
        <end position="233"/>
    </location>
</feature>
<feature type="region of interest" description="Disordered" evidence="13">
    <location>
        <begin position="396"/>
        <end position="416"/>
    </location>
</feature>
<name>A0A455JNR2_9ALPH</name>
<comment type="function">
    <text evidence="1">Envelope glycoprotein important for virion assembly and egress. Plays a role in the correct incorporation of gH-gL into virion membrane. Directs the glycoprotein N (gN) to the host trans-Golgi network.</text>
</comment>
<evidence type="ECO:0000256" key="4">
    <source>
        <dbReference type="ARBA" id="ARBA00022812"/>
    </source>
</evidence>
<evidence type="ECO:0000256" key="1">
    <source>
        <dbReference type="ARBA" id="ARBA00003017"/>
    </source>
</evidence>
<evidence type="ECO:0000256" key="11">
    <source>
        <dbReference type="ARBA" id="ARBA00023157"/>
    </source>
</evidence>
<evidence type="ECO:0000256" key="13">
    <source>
        <dbReference type="SAM" id="MobiDB-lite"/>
    </source>
</evidence>
<feature type="transmembrane region" description="Helical" evidence="14">
    <location>
        <begin position="165"/>
        <end position="187"/>
    </location>
</feature>
<evidence type="ECO:0000256" key="6">
    <source>
        <dbReference type="ARBA" id="ARBA00022870"/>
    </source>
</evidence>
<evidence type="ECO:0000256" key="14">
    <source>
        <dbReference type="SAM" id="Phobius"/>
    </source>
</evidence>
<reference evidence="15 16" key="1">
    <citation type="submission" date="2018-03" db="EMBL/GenBank/DDBJ databases">
        <title>Cervid herpesvirus genomes.</title>
        <authorList>
            <person name="Das Neves C.G."/>
            <person name="Davison A.J."/>
        </authorList>
    </citation>
    <scope>NUCLEOTIDE SEQUENCE [LARGE SCALE GENOMIC DNA]</scope>
    <source>
        <strain evidence="15 16">Anlier</strain>
    </source>
</reference>
<keyword evidence="3 14" id="KW-0812">Transmembrane</keyword>
<dbReference type="KEGG" id="vg:80532033"/>
<keyword evidence="7 15" id="KW-0261">Viral envelope protein</keyword>
<keyword evidence="6" id="KW-1043">Host membrane</keyword>
<dbReference type="HAMAP" id="MF_04035">
    <property type="entry name" value="HSV_GM"/>
    <property type="match status" value="1"/>
</dbReference>
<feature type="transmembrane region" description="Helical" evidence="14">
    <location>
        <begin position="129"/>
        <end position="153"/>
    </location>
</feature>
<evidence type="ECO:0000256" key="12">
    <source>
        <dbReference type="ARBA" id="ARBA00023180"/>
    </source>
</evidence>
<dbReference type="Proteomes" id="UP000325841">
    <property type="component" value="Segment"/>
</dbReference>
<dbReference type="EMBL" id="MH036942">
    <property type="protein sequence ID" value="AVT50700.1"/>
    <property type="molecule type" value="Genomic_DNA"/>
</dbReference>
<evidence type="ECO:0000256" key="7">
    <source>
        <dbReference type="ARBA" id="ARBA00022879"/>
    </source>
</evidence>
<dbReference type="InterPro" id="IPR000785">
    <property type="entry name" value="Herpes_glycop_M"/>
</dbReference>
<feature type="transmembrane region" description="Helical" evidence="14">
    <location>
        <begin position="87"/>
        <end position="109"/>
    </location>
</feature>
<accession>A0A455JNR2</accession>
<feature type="transmembrane region" description="Helical" evidence="14">
    <location>
        <begin position="245"/>
        <end position="266"/>
    </location>
</feature>
<keyword evidence="9" id="KW-1039">Host endosome</keyword>
<organism evidence="15 16">
    <name type="scientific">Cervid alphaherpesvirus 1</name>
    <dbReference type="NCBI Taxonomy" id="79891"/>
    <lineage>
        <taxon>Viruses</taxon>
        <taxon>Duplodnaviria</taxon>
        <taxon>Heunggongvirae</taxon>
        <taxon>Peploviricota</taxon>
        <taxon>Herviviricetes</taxon>
        <taxon>Herpesvirales</taxon>
        <taxon>Orthoherpesviridae</taxon>
        <taxon>Alphaherpesvirinae</taxon>
        <taxon>Varicellovirus</taxon>
        <taxon>Varicellovirus cervidalpha1</taxon>
    </lineage>
</organism>
<dbReference type="GO" id="GO:0019031">
    <property type="term" value="C:viral envelope"/>
    <property type="evidence" value="ECO:0007669"/>
    <property type="project" value="UniProtKB-KW"/>
</dbReference>
<evidence type="ECO:0000256" key="9">
    <source>
        <dbReference type="ARBA" id="ARBA00023046"/>
    </source>
</evidence>
<keyword evidence="5" id="KW-0946">Virion</keyword>
<keyword evidence="10 14" id="KW-0472">Membrane</keyword>
<keyword evidence="8 14" id="KW-1133">Transmembrane helix</keyword>